<comment type="caution">
    <text evidence="3">The sequence shown here is derived from an EMBL/GenBank/DDBJ whole genome shotgun (WGS) entry which is preliminary data.</text>
</comment>
<dbReference type="STRING" id="2282107.A0A286UBK8"/>
<keyword evidence="2" id="KW-1133">Transmembrane helix</keyword>
<keyword evidence="2" id="KW-0472">Membrane</keyword>
<dbReference type="AlphaFoldDB" id="A0A286UBK8"/>
<evidence type="ECO:0000313" key="4">
    <source>
        <dbReference type="Proteomes" id="UP000217199"/>
    </source>
</evidence>
<feature type="transmembrane region" description="Helical" evidence="2">
    <location>
        <begin position="20"/>
        <end position="45"/>
    </location>
</feature>
<feature type="region of interest" description="Disordered" evidence="1">
    <location>
        <begin position="361"/>
        <end position="389"/>
    </location>
</feature>
<keyword evidence="2" id="KW-0812">Transmembrane</keyword>
<feature type="transmembrane region" description="Helical" evidence="2">
    <location>
        <begin position="244"/>
        <end position="268"/>
    </location>
</feature>
<feature type="transmembrane region" description="Helical" evidence="2">
    <location>
        <begin position="327"/>
        <end position="346"/>
    </location>
</feature>
<reference evidence="3 4" key="1">
    <citation type="journal article" date="2017" name="Mol. Ecol.">
        <title>Comparative and population genomic landscape of Phellinus noxius: A hypervariable fungus causing root rot in trees.</title>
        <authorList>
            <person name="Chung C.L."/>
            <person name="Lee T.J."/>
            <person name="Akiba M."/>
            <person name="Lee H.H."/>
            <person name="Kuo T.H."/>
            <person name="Liu D."/>
            <person name="Ke H.M."/>
            <person name="Yokoi T."/>
            <person name="Roa M.B."/>
            <person name="Lu M.J."/>
            <person name="Chang Y.Y."/>
            <person name="Ann P.J."/>
            <person name="Tsai J.N."/>
            <person name="Chen C.Y."/>
            <person name="Tzean S.S."/>
            <person name="Ota Y."/>
            <person name="Hattori T."/>
            <person name="Sahashi N."/>
            <person name="Liou R.F."/>
            <person name="Kikuchi T."/>
            <person name="Tsai I.J."/>
        </authorList>
    </citation>
    <scope>NUCLEOTIDE SEQUENCE [LARGE SCALE GENOMIC DNA]</scope>
    <source>
        <strain evidence="3 4">FFPRI411160</strain>
    </source>
</reference>
<dbReference type="EMBL" id="NBII01000007">
    <property type="protein sequence ID" value="PAV16914.1"/>
    <property type="molecule type" value="Genomic_DNA"/>
</dbReference>
<dbReference type="Proteomes" id="UP000217199">
    <property type="component" value="Unassembled WGS sequence"/>
</dbReference>
<evidence type="ECO:0000313" key="3">
    <source>
        <dbReference type="EMBL" id="PAV16914.1"/>
    </source>
</evidence>
<organism evidence="3 4">
    <name type="scientific">Pyrrhoderma noxium</name>
    <dbReference type="NCBI Taxonomy" id="2282107"/>
    <lineage>
        <taxon>Eukaryota</taxon>
        <taxon>Fungi</taxon>
        <taxon>Dikarya</taxon>
        <taxon>Basidiomycota</taxon>
        <taxon>Agaricomycotina</taxon>
        <taxon>Agaricomycetes</taxon>
        <taxon>Hymenochaetales</taxon>
        <taxon>Hymenochaetaceae</taxon>
        <taxon>Pyrrhoderma</taxon>
    </lineage>
</organism>
<sequence length="443" mass="48581">MSETQGPVSVRQRRHGTVPVGSGCIVILAILFSLLFIVSTSLAFVNPKTGPQFGLILDQIASKTSGIILLGENVDVDVDEPQATVRWSILGCGPGFSLPNSPKLHGSSHCSIPATPMDIFVDNFDMPAFSYRPDNVPTNVRTGQRLVLQAQMQFDSDHVLDVHNQYLYPFDTYLVTSTLRITIPGLNSSTAQSIPIIAMPVIKFSSSFTFASADTDVQVVSNGTVINERLLEIRIERPGDSRTYAVFLFGINWVLSHFNFAIVVLSVMQGRKRASLLRNTPVRPQKSKDALKQLAGALAVLLVIPQLRDAMPDAPGFDGVLIDSIGFFPQMTLAGLSAIVLMLILAKRELDNSEAQEAALLRGTEEQTSGDKEQEETKRSSDKIRSNSMHYMMHGRRMSTREVAVDRLIGAIESGSQAFRNASFGGNMSSNTRWKRQLGRKVV</sequence>
<protein>
    <submittedName>
        <fullName evidence="3">Uncharacterized protein</fullName>
    </submittedName>
</protein>
<feature type="compositionally biased region" description="Basic and acidic residues" evidence="1">
    <location>
        <begin position="363"/>
        <end position="385"/>
    </location>
</feature>
<accession>A0A286UBK8</accession>
<keyword evidence="4" id="KW-1185">Reference proteome</keyword>
<name>A0A286UBK8_9AGAM</name>
<feature type="transmembrane region" description="Helical" evidence="2">
    <location>
        <begin position="289"/>
        <end position="307"/>
    </location>
</feature>
<gene>
    <name evidence="3" type="ORF">PNOK_0697800</name>
</gene>
<dbReference type="InParanoid" id="A0A286UBK8"/>
<evidence type="ECO:0000256" key="2">
    <source>
        <dbReference type="SAM" id="Phobius"/>
    </source>
</evidence>
<dbReference type="OrthoDB" id="2117972at2759"/>
<evidence type="ECO:0000256" key="1">
    <source>
        <dbReference type="SAM" id="MobiDB-lite"/>
    </source>
</evidence>
<proteinExistence type="predicted"/>